<reference evidence="1 2" key="1">
    <citation type="submission" date="2016-11" db="EMBL/GenBank/DDBJ databases">
        <authorList>
            <person name="Jaros S."/>
            <person name="Januszkiewicz K."/>
            <person name="Wedrychowicz H."/>
        </authorList>
    </citation>
    <scope>NUCLEOTIDE SEQUENCE [LARGE SCALE GENOMIC DNA]</scope>
    <source>
        <strain evidence="1 2">Y1</strain>
    </source>
</reference>
<dbReference type="OrthoDB" id="2048320at2"/>
<gene>
    <name evidence="1" type="ORF">SAMN04487860_10575</name>
</gene>
<dbReference type="EMBL" id="FRCT01000005">
    <property type="protein sequence ID" value="SHM46814.1"/>
    <property type="molecule type" value="Genomic_DNA"/>
</dbReference>
<evidence type="ECO:0000313" key="2">
    <source>
        <dbReference type="Proteomes" id="UP000184394"/>
    </source>
</evidence>
<accession>A0A1M7J172</accession>
<sequence>MRYTILDIIEWDYGCEGVPDGEEPMCSVVVRDESNNEKVIKLSDSYLTENHLKTGDTIEL</sequence>
<organism evidence="1 2">
    <name type="scientific">Ruminococcus flavefaciens</name>
    <dbReference type="NCBI Taxonomy" id="1265"/>
    <lineage>
        <taxon>Bacteria</taxon>
        <taxon>Bacillati</taxon>
        <taxon>Bacillota</taxon>
        <taxon>Clostridia</taxon>
        <taxon>Eubacteriales</taxon>
        <taxon>Oscillospiraceae</taxon>
        <taxon>Ruminococcus</taxon>
    </lineage>
</organism>
<proteinExistence type="predicted"/>
<name>A0A1M7J172_RUMFL</name>
<evidence type="ECO:0000313" key="1">
    <source>
        <dbReference type="EMBL" id="SHM46814.1"/>
    </source>
</evidence>
<dbReference type="RefSeq" id="WP_072950098.1">
    <property type="nucleotide sequence ID" value="NZ_FRCT01000005.1"/>
</dbReference>
<dbReference type="Proteomes" id="UP000184394">
    <property type="component" value="Unassembled WGS sequence"/>
</dbReference>
<dbReference type="AlphaFoldDB" id="A0A1M7J172"/>
<protein>
    <submittedName>
        <fullName evidence="1">Uncharacterized protein</fullName>
    </submittedName>
</protein>